<sequence length="256" mass="27818">MGELVHGYRDRSVGRPAPRQSRPQVGTGRALNDDAWTGTVIEFDEVAPIIGRSAEAITDAVSDDGLVRRRKSDPNAYFRRRVAFRAWADRIAVAVQEQHLAPRANGTMGVTGPYGPATITTYDALGPVARRTGEVAVDARRSPSSDASAASAAAPKTDRAHQRALSQLAFLPEPVRKSVMQRAPRPDHFIAEAIRLNTDSATPTHRVSVLRLDSQEAIVVMGSLFHGATHWQVEQRTYSFIEPDAITGPARPALGR</sequence>
<dbReference type="EMBL" id="LAIR01000002">
    <property type="protein sequence ID" value="KNX38861.1"/>
    <property type="molecule type" value="Genomic_DNA"/>
</dbReference>
<organism evidence="2 3">
    <name type="scientific">Luteipulveratus halotolerans</name>
    <dbReference type="NCBI Taxonomy" id="1631356"/>
    <lineage>
        <taxon>Bacteria</taxon>
        <taxon>Bacillati</taxon>
        <taxon>Actinomycetota</taxon>
        <taxon>Actinomycetes</taxon>
        <taxon>Micrococcales</taxon>
        <taxon>Dermacoccaceae</taxon>
        <taxon>Luteipulveratus</taxon>
    </lineage>
</organism>
<evidence type="ECO:0000313" key="3">
    <source>
        <dbReference type="Proteomes" id="UP000037397"/>
    </source>
</evidence>
<dbReference type="RefSeq" id="WP_050671386.1">
    <property type="nucleotide sequence ID" value="NZ_LAIR01000002.1"/>
</dbReference>
<comment type="caution">
    <text evidence="2">The sequence shown here is derived from an EMBL/GenBank/DDBJ whole genome shotgun (WGS) entry which is preliminary data.</text>
</comment>
<protein>
    <submittedName>
        <fullName evidence="2">Uncharacterized protein</fullName>
    </submittedName>
</protein>
<proteinExistence type="predicted"/>
<feature type="compositionally biased region" description="Low complexity" evidence="1">
    <location>
        <begin position="144"/>
        <end position="155"/>
    </location>
</feature>
<dbReference type="AlphaFoldDB" id="A0A0L6CM33"/>
<accession>A0A0L6CM33</accession>
<gene>
    <name evidence="2" type="ORF">VV01_19750</name>
</gene>
<evidence type="ECO:0000256" key="1">
    <source>
        <dbReference type="SAM" id="MobiDB-lite"/>
    </source>
</evidence>
<evidence type="ECO:0000313" key="2">
    <source>
        <dbReference type="EMBL" id="KNX38861.1"/>
    </source>
</evidence>
<reference evidence="3" key="1">
    <citation type="submission" date="2015-03" db="EMBL/GenBank/DDBJ databases">
        <title>Luteipulveratus halotolerans sp. nov., a novel actinobacterium (Dermacoccaceae) from Sarawak, Malaysia.</title>
        <authorList>
            <person name="Juboi H."/>
            <person name="Basik A."/>
            <person name="Shamsul S.S."/>
            <person name="Arnold P."/>
            <person name="Schmitt E.K."/>
            <person name="Sanglier J.-J."/>
            <person name="Yeo T."/>
        </authorList>
    </citation>
    <scope>NUCLEOTIDE SEQUENCE [LARGE SCALE GENOMIC DNA]</scope>
    <source>
        <strain evidence="3">C296001</strain>
    </source>
</reference>
<feature type="region of interest" description="Disordered" evidence="1">
    <location>
        <begin position="1"/>
        <end position="31"/>
    </location>
</feature>
<keyword evidence="3" id="KW-1185">Reference proteome</keyword>
<dbReference type="Proteomes" id="UP000037397">
    <property type="component" value="Unassembled WGS sequence"/>
</dbReference>
<feature type="region of interest" description="Disordered" evidence="1">
    <location>
        <begin position="138"/>
        <end position="158"/>
    </location>
</feature>
<feature type="compositionally biased region" description="Basic and acidic residues" evidence="1">
    <location>
        <begin position="1"/>
        <end position="13"/>
    </location>
</feature>
<name>A0A0L6CM33_9MICO</name>